<evidence type="ECO:0000256" key="1">
    <source>
        <dbReference type="SAM" id="Phobius"/>
    </source>
</evidence>
<dbReference type="EMBL" id="CCRF01000015">
    <property type="protein sequence ID" value="CEE00346.1"/>
    <property type="molecule type" value="Genomic_DNA"/>
</dbReference>
<name>A0A090IQP0_9BACI</name>
<feature type="transmembrane region" description="Helical" evidence="1">
    <location>
        <begin position="172"/>
        <end position="194"/>
    </location>
</feature>
<proteinExistence type="predicted"/>
<dbReference type="InterPro" id="IPR006938">
    <property type="entry name" value="DUF624"/>
</dbReference>
<keyword evidence="3" id="KW-1185">Reference proteome</keyword>
<accession>A0A090IQP0</accession>
<feature type="transmembrane region" description="Helical" evidence="1">
    <location>
        <begin position="143"/>
        <end position="166"/>
    </location>
</feature>
<dbReference type="AlphaFoldDB" id="A0A090IQP0"/>
<dbReference type="PATRIC" id="fig|35841.6.peg.2234"/>
<sequence>MNIFINRLYSLAEWISKLAYLNVLWLLFTLFGLIVFGLMPSTVSMFTIIRKWLKGDADFPIFRTFSKIYKQEFLKSNIIGVILAGFYAMILIDLFYLNALKNFSIISILLYLYMFAVVMTTLYIFPVFVHYELNIFTVFKNSFLLMLINPFTNIVIILSLAITFYVMKILPALIVFYGASFPALSIMAFCYMTFERLAKKKEIKSL</sequence>
<feature type="transmembrane region" description="Helical" evidence="1">
    <location>
        <begin position="77"/>
        <end position="97"/>
    </location>
</feature>
<dbReference type="Pfam" id="PF04854">
    <property type="entry name" value="DUF624"/>
    <property type="match status" value="1"/>
</dbReference>
<dbReference type="eggNOG" id="COG5578">
    <property type="taxonomic scope" value="Bacteria"/>
</dbReference>
<feature type="transmembrane region" description="Helical" evidence="1">
    <location>
        <begin position="23"/>
        <end position="49"/>
    </location>
</feature>
<feature type="transmembrane region" description="Helical" evidence="1">
    <location>
        <begin position="103"/>
        <end position="131"/>
    </location>
</feature>
<dbReference type="KEGG" id="bthv:CQJ30_02900"/>
<organism evidence="2 3">
    <name type="scientific">Caldibacillus thermoamylovorans</name>
    <dbReference type="NCBI Taxonomy" id="35841"/>
    <lineage>
        <taxon>Bacteria</taxon>
        <taxon>Bacillati</taxon>
        <taxon>Bacillota</taxon>
        <taxon>Bacilli</taxon>
        <taxon>Bacillales</taxon>
        <taxon>Bacillaceae</taxon>
        <taxon>Caldibacillus</taxon>
    </lineage>
</organism>
<dbReference type="Proteomes" id="UP000040576">
    <property type="component" value="Unassembled WGS sequence"/>
</dbReference>
<protein>
    <submittedName>
        <fullName evidence="2">Putative membrane protein</fullName>
    </submittedName>
</protein>
<evidence type="ECO:0000313" key="2">
    <source>
        <dbReference type="EMBL" id="CEE00346.1"/>
    </source>
</evidence>
<evidence type="ECO:0000313" key="3">
    <source>
        <dbReference type="Proteomes" id="UP000040576"/>
    </source>
</evidence>
<gene>
    <name evidence="2" type="ORF">BT1A1_0486</name>
</gene>
<keyword evidence="1" id="KW-1133">Transmembrane helix</keyword>
<reference evidence="2 3" key="1">
    <citation type="submission" date="2014-07" db="EMBL/GenBank/DDBJ databases">
        <authorList>
            <person name="Wibberg Daniel"/>
        </authorList>
    </citation>
    <scope>NUCLEOTIDE SEQUENCE [LARGE SCALE GENOMIC DNA]</scope>
</reference>
<keyword evidence="1" id="KW-0472">Membrane</keyword>
<keyword evidence="1" id="KW-0812">Transmembrane</keyword>
<dbReference type="RefSeq" id="WP_034767722.1">
    <property type="nucleotide sequence ID" value="NZ_CCRF01000015.1"/>
</dbReference>